<dbReference type="AlphaFoldDB" id="A0A7C5DJI1"/>
<gene>
    <name evidence="2" type="ORF">ENL07_02150</name>
</gene>
<sequence length="92" mass="10343">MDSIQQVPTRQAHRKRYNIYSGISTGSNKGRGRERNRQSNHVNLKACHASGIAFSHLAKIYRYSYIANKTYSNINDCATAKSIEQKKEAAPA</sequence>
<dbReference type="EMBL" id="DRSQ01000048">
    <property type="protein sequence ID" value="HHE31454.1"/>
    <property type="molecule type" value="Genomic_DNA"/>
</dbReference>
<evidence type="ECO:0000256" key="1">
    <source>
        <dbReference type="SAM" id="MobiDB-lite"/>
    </source>
</evidence>
<evidence type="ECO:0000313" key="2">
    <source>
        <dbReference type="EMBL" id="HHE31454.1"/>
    </source>
</evidence>
<protein>
    <submittedName>
        <fullName evidence="2">Uncharacterized protein</fullName>
    </submittedName>
</protein>
<dbReference type="Proteomes" id="UP000886058">
    <property type="component" value="Unassembled WGS sequence"/>
</dbReference>
<feature type="region of interest" description="Disordered" evidence="1">
    <location>
        <begin position="1"/>
        <end position="39"/>
    </location>
</feature>
<name>A0A7C5DJI1_9CHLB</name>
<reference evidence="2" key="1">
    <citation type="journal article" date="2020" name="mSystems">
        <title>Genome- and Community-Level Interaction Insights into Carbon Utilization and Element Cycling Functions of Hydrothermarchaeota in Hydrothermal Sediment.</title>
        <authorList>
            <person name="Zhou Z."/>
            <person name="Liu Y."/>
            <person name="Xu W."/>
            <person name="Pan J."/>
            <person name="Luo Z.H."/>
            <person name="Li M."/>
        </authorList>
    </citation>
    <scope>NUCLEOTIDE SEQUENCE [LARGE SCALE GENOMIC DNA]</scope>
    <source>
        <strain evidence="2">HyVt-633</strain>
    </source>
</reference>
<proteinExistence type="predicted"/>
<accession>A0A7C5DJI1</accession>
<organism evidence="2">
    <name type="scientific">Chlorobaculum parvum</name>
    <dbReference type="NCBI Taxonomy" id="274539"/>
    <lineage>
        <taxon>Bacteria</taxon>
        <taxon>Pseudomonadati</taxon>
        <taxon>Chlorobiota</taxon>
        <taxon>Chlorobiia</taxon>
        <taxon>Chlorobiales</taxon>
        <taxon>Chlorobiaceae</taxon>
        <taxon>Chlorobaculum</taxon>
    </lineage>
</organism>
<comment type="caution">
    <text evidence="2">The sequence shown here is derived from an EMBL/GenBank/DDBJ whole genome shotgun (WGS) entry which is preliminary data.</text>
</comment>